<evidence type="ECO:0000313" key="3">
    <source>
        <dbReference type="EMBL" id="EDX75045.1"/>
    </source>
</evidence>
<dbReference type="eggNOG" id="COG0463">
    <property type="taxonomic scope" value="Bacteria"/>
</dbReference>
<evidence type="ECO:0000259" key="2">
    <source>
        <dbReference type="Pfam" id="PF00535"/>
    </source>
</evidence>
<dbReference type="InterPro" id="IPR001173">
    <property type="entry name" value="Glyco_trans_2-like"/>
</dbReference>
<dbReference type="Proteomes" id="UP000003835">
    <property type="component" value="Unassembled WGS sequence"/>
</dbReference>
<dbReference type="STRING" id="118168.MC7420_2049"/>
<name>B4VS38_9CYAN</name>
<feature type="region of interest" description="Disordered" evidence="1">
    <location>
        <begin position="11"/>
        <end position="40"/>
    </location>
</feature>
<protein>
    <submittedName>
        <fullName evidence="3">Glycosyl transferase, group 2 family protein</fullName>
    </submittedName>
</protein>
<reference evidence="3 4" key="1">
    <citation type="submission" date="2008-07" db="EMBL/GenBank/DDBJ databases">
        <authorList>
            <person name="Tandeau de Marsac N."/>
            <person name="Ferriera S."/>
            <person name="Johnson J."/>
            <person name="Kravitz S."/>
            <person name="Beeson K."/>
            <person name="Sutton G."/>
            <person name="Rogers Y.-H."/>
            <person name="Friedman R."/>
            <person name="Frazier M."/>
            <person name="Venter J.C."/>
        </authorList>
    </citation>
    <scope>NUCLEOTIDE SEQUENCE [LARGE SCALE GENOMIC DNA]</scope>
    <source>
        <strain evidence="3 4">PCC 7420</strain>
    </source>
</reference>
<keyword evidence="3" id="KW-0808">Transferase</keyword>
<keyword evidence="4" id="KW-1185">Reference proteome</keyword>
<dbReference type="EMBL" id="DS989850">
    <property type="protein sequence ID" value="EDX75045.1"/>
    <property type="molecule type" value="Genomic_DNA"/>
</dbReference>
<dbReference type="InterPro" id="IPR029044">
    <property type="entry name" value="Nucleotide-diphossugar_trans"/>
</dbReference>
<evidence type="ECO:0000313" key="4">
    <source>
        <dbReference type="Proteomes" id="UP000003835"/>
    </source>
</evidence>
<gene>
    <name evidence="3" type="ORF">MC7420_2049</name>
</gene>
<accession>B4VS38</accession>
<dbReference type="Gene3D" id="3.90.550.10">
    <property type="entry name" value="Spore Coat Polysaccharide Biosynthesis Protein SpsA, Chain A"/>
    <property type="match status" value="1"/>
</dbReference>
<proteinExistence type="predicted"/>
<feature type="domain" description="Glycosyltransferase 2-like" evidence="2">
    <location>
        <begin position="46"/>
        <end position="166"/>
    </location>
</feature>
<dbReference type="PANTHER" id="PTHR22916:SF65">
    <property type="entry name" value="SLR1065 PROTEIN"/>
    <property type="match status" value="1"/>
</dbReference>
<dbReference type="PANTHER" id="PTHR22916">
    <property type="entry name" value="GLYCOSYLTRANSFERASE"/>
    <property type="match status" value="1"/>
</dbReference>
<dbReference type="RefSeq" id="WP_006101320.1">
    <property type="nucleotide sequence ID" value="NZ_DS989850.1"/>
</dbReference>
<dbReference type="CDD" id="cd06433">
    <property type="entry name" value="GT_2_WfgS_like"/>
    <property type="match status" value="1"/>
</dbReference>
<dbReference type="HOGENOM" id="CLU_025996_21_0_3"/>
<organism evidence="3 4">
    <name type="scientific">Coleofasciculus chthonoplastes PCC 7420</name>
    <dbReference type="NCBI Taxonomy" id="118168"/>
    <lineage>
        <taxon>Bacteria</taxon>
        <taxon>Bacillati</taxon>
        <taxon>Cyanobacteriota</taxon>
        <taxon>Cyanophyceae</taxon>
        <taxon>Coleofasciculales</taxon>
        <taxon>Coleofasciculaceae</taxon>
        <taxon>Coleofasciculus</taxon>
    </lineage>
</organism>
<dbReference type="Pfam" id="PF00535">
    <property type="entry name" value="Glycos_transf_2"/>
    <property type="match status" value="1"/>
</dbReference>
<dbReference type="GO" id="GO:0016740">
    <property type="term" value="F:transferase activity"/>
    <property type="evidence" value="ECO:0007669"/>
    <property type="project" value="UniProtKB-KW"/>
</dbReference>
<evidence type="ECO:0000256" key="1">
    <source>
        <dbReference type="SAM" id="MobiDB-lite"/>
    </source>
</evidence>
<dbReference type="OrthoDB" id="9812327at2"/>
<dbReference type="AlphaFoldDB" id="B4VS38"/>
<dbReference type="SUPFAM" id="SSF53448">
    <property type="entry name" value="Nucleotide-diphospho-sugar transferases"/>
    <property type="match status" value="1"/>
</dbReference>
<sequence length="344" mass="39809">MPLINTALTLKDLPPPPPGKTGWPWTEQTEPLPERMPDGSEWPRISIVTPSYNQGQFIEETIRSVLLQGYPNVEYIIIDGGSTDNSVEVIKKYDQYLAYWVSESDLGQSHAINKGFEKSTGDYIAWMNSDDCYMPNALHRTFNKYKLEQLDFIYGCTYIGKSINDCTLIKGIGTKRFKLKYLLRFFYNVEYIIPSQSVFVSEKVFKKVGFLDEKLHYCMDLDWFARIALEHPLTYRNPEPICFYRVHSCTKTCDYKAMKAEAIKIAHVYSVHLSIWEQKRLARLILYANIFDEYSSGVRNKCLNELIKTMILVPVESLSDTRFLGILKRVILKGLSFRNTCSKC</sequence>